<dbReference type="Pfam" id="PF08327">
    <property type="entry name" value="AHSA1"/>
    <property type="match status" value="1"/>
</dbReference>
<dbReference type="EMBL" id="FXAZ01000002">
    <property type="protein sequence ID" value="SMG33860.1"/>
    <property type="molecule type" value="Genomic_DNA"/>
</dbReference>
<proteinExistence type="inferred from homology"/>
<dbReference type="STRING" id="1852522.SAMN06295960_1897"/>
<evidence type="ECO:0000259" key="2">
    <source>
        <dbReference type="Pfam" id="PF08327"/>
    </source>
</evidence>
<dbReference type="RefSeq" id="WP_085494139.1">
    <property type="nucleotide sequence ID" value="NZ_FXAZ01000002.1"/>
</dbReference>
<organism evidence="3 4">
    <name type="scientific">Paenibacillus aquistagni</name>
    <dbReference type="NCBI Taxonomy" id="1852522"/>
    <lineage>
        <taxon>Bacteria</taxon>
        <taxon>Bacillati</taxon>
        <taxon>Bacillota</taxon>
        <taxon>Bacilli</taxon>
        <taxon>Bacillales</taxon>
        <taxon>Paenibacillaceae</taxon>
        <taxon>Paenibacillus</taxon>
    </lineage>
</organism>
<dbReference type="InterPro" id="IPR023393">
    <property type="entry name" value="START-like_dom_sf"/>
</dbReference>
<dbReference type="OrthoDB" id="9803476at2"/>
<protein>
    <submittedName>
        <fullName evidence="3">Uncharacterized conserved protein YndB, AHSA1/START domain</fullName>
    </submittedName>
</protein>
<dbReference type="InterPro" id="IPR013538">
    <property type="entry name" value="ASHA1/2-like_C"/>
</dbReference>
<accession>A0A1X7JZ57</accession>
<dbReference type="CDD" id="cd08899">
    <property type="entry name" value="SRPBCC_CalC_Aha1-like_6"/>
    <property type="match status" value="1"/>
</dbReference>
<dbReference type="AlphaFoldDB" id="A0A1X7JZ57"/>
<sequence>MEQPLAKITALPQGFQARFERYYNQQPAELWDMLTNNEKLSLWFNELSVQELKIGGSIFFNMQDGTHEKMEILDCIPGQVLEYAWGSDSVRFELAEVAGRSKLVLVEKLNELTAHTPKDLAGWHVCLDAIKCILDHRQLESRMGIWKVKYEQYVQLLEPYLPEPM</sequence>
<dbReference type="Gene3D" id="3.30.530.20">
    <property type="match status" value="1"/>
</dbReference>
<feature type="domain" description="Activator of Hsp90 ATPase homologue 1/2-like C-terminal" evidence="2">
    <location>
        <begin position="26"/>
        <end position="134"/>
    </location>
</feature>
<evidence type="ECO:0000256" key="1">
    <source>
        <dbReference type="ARBA" id="ARBA00006817"/>
    </source>
</evidence>
<gene>
    <name evidence="3" type="ORF">SAMN06295960_1897</name>
</gene>
<reference evidence="3 4" key="1">
    <citation type="submission" date="2017-04" db="EMBL/GenBank/DDBJ databases">
        <authorList>
            <person name="Afonso C.L."/>
            <person name="Miller P.J."/>
            <person name="Scott M.A."/>
            <person name="Spackman E."/>
            <person name="Goraichik I."/>
            <person name="Dimitrov K.M."/>
            <person name="Suarez D.L."/>
            <person name="Swayne D.E."/>
        </authorList>
    </citation>
    <scope>NUCLEOTIDE SEQUENCE [LARGE SCALE GENOMIC DNA]</scope>
    <source>
        <strain evidence="3 4">11</strain>
    </source>
</reference>
<comment type="similarity">
    <text evidence="1">Belongs to the AHA1 family.</text>
</comment>
<evidence type="ECO:0000313" key="3">
    <source>
        <dbReference type="EMBL" id="SMG33860.1"/>
    </source>
</evidence>
<name>A0A1X7JZ57_9BACL</name>
<evidence type="ECO:0000313" key="4">
    <source>
        <dbReference type="Proteomes" id="UP000193834"/>
    </source>
</evidence>
<dbReference type="Proteomes" id="UP000193834">
    <property type="component" value="Unassembled WGS sequence"/>
</dbReference>
<dbReference type="SUPFAM" id="SSF55961">
    <property type="entry name" value="Bet v1-like"/>
    <property type="match status" value="1"/>
</dbReference>
<keyword evidence="4" id="KW-1185">Reference proteome</keyword>